<dbReference type="PANTHER" id="PTHR34139:SF1">
    <property type="entry name" value="RNASE MJ1380-RELATED"/>
    <property type="match status" value="1"/>
</dbReference>
<organism evidence="7">
    <name type="scientific">marine sediment metagenome</name>
    <dbReference type="NCBI Taxonomy" id="412755"/>
    <lineage>
        <taxon>unclassified sequences</taxon>
        <taxon>metagenomes</taxon>
        <taxon>ecological metagenomes</taxon>
    </lineage>
</organism>
<accession>X1GIN7</accession>
<evidence type="ECO:0000256" key="3">
    <source>
        <dbReference type="ARBA" id="ARBA00022722"/>
    </source>
</evidence>
<evidence type="ECO:0000256" key="5">
    <source>
        <dbReference type="ARBA" id="ARBA00022801"/>
    </source>
</evidence>
<dbReference type="GO" id="GO:0016787">
    <property type="term" value="F:hydrolase activity"/>
    <property type="evidence" value="ECO:0007669"/>
    <property type="project" value="UniProtKB-KW"/>
</dbReference>
<proteinExistence type="inferred from homology"/>
<dbReference type="InterPro" id="IPR008201">
    <property type="entry name" value="HepT-like"/>
</dbReference>
<dbReference type="Pfam" id="PF01934">
    <property type="entry name" value="HepT-like"/>
    <property type="match status" value="1"/>
</dbReference>
<keyword evidence="5" id="KW-0378">Hydrolase</keyword>
<keyword evidence="4" id="KW-0547">Nucleotide-binding</keyword>
<evidence type="ECO:0000256" key="6">
    <source>
        <dbReference type="ARBA" id="ARBA00024207"/>
    </source>
</evidence>
<dbReference type="AlphaFoldDB" id="X1GIN7"/>
<dbReference type="InterPro" id="IPR037038">
    <property type="entry name" value="HepT-like_sf"/>
</dbReference>
<comment type="caution">
    <text evidence="7">The sequence shown here is derived from an EMBL/GenBank/DDBJ whole genome shotgun (WGS) entry which is preliminary data.</text>
</comment>
<dbReference type="PANTHER" id="PTHR34139">
    <property type="entry name" value="UPF0331 PROTEIN MJ0127"/>
    <property type="match status" value="1"/>
</dbReference>
<name>X1GIN7_9ZZZZ</name>
<dbReference type="InterPro" id="IPR051813">
    <property type="entry name" value="HepT_RNase_toxin"/>
</dbReference>
<evidence type="ECO:0008006" key="8">
    <source>
        <dbReference type="Google" id="ProtNLM"/>
    </source>
</evidence>
<dbReference type="Gene3D" id="1.20.120.580">
    <property type="entry name" value="bsu32300-like"/>
    <property type="match status" value="1"/>
</dbReference>
<dbReference type="EMBL" id="BARU01017221">
    <property type="protein sequence ID" value="GAH57791.1"/>
    <property type="molecule type" value="Genomic_DNA"/>
</dbReference>
<reference evidence="7" key="1">
    <citation type="journal article" date="2014" name="Front. Microbiol.">
        <title>High frequency of phylogenetically diverse reductive dehalogenase-homologous genes in deep subseafloor sedimentary metagenomes.</title>
        <authorList>
            <person name="Kawai M."/>
            <person name="Futagami T."/>
            <person name="Toyoda A."/>
            <person name="Takaki Y."/>
            <person name="Nishi S."/>
            <person name="Hori S."/>
            <person name="Arai W."/>
            <person name="Tsubouchi T."/>
            <person name="Morono Y."/>
            <person name="Uchiyama I."/>
            <person name="Ito T."/>
            <person name="Fujiyama A."/>
            <person name="Inagaki F."/>
            <person name="Takami H."/>
        </authorList>
    </citation>
    <scope>NUCLEOTIDE SEQUENCE</scope>
    <source>
        <strain evidence="7">Expedition CK06-06</strain>
    </source>
</reference>
<evidence type="ECO:0000256" key="1">
    <source>
        <dbReference type="ARBA" id="ARBA00022553"/>
    </source>
</evidence>
<dbReference type="GO" id="GO:0004540">
    <property type="term" value="F:RNA nuclease activity"/>
    <property type="evidence" value="ECO:0007669"/>
    <property type="project" value="InterPro"/>
</dbReference>
<dbReference type="GO" id="GO:0110001">
    <property type="term" value="C:toxin-antitoxin complex"/>
    <property type="evidence" value="ECO:0007669"/>
    <property type="project" value="InterPro"/>
</dbReference>
<comment type="similarity">
    <text evidence="6">Belongs to the HepT RNase toxin family.</text>
</comment>
<evidence type="ECO:0000313" key="7">
    <source>
        <dbReference type="EMBL" id="GAH57791.1"/>
    </source>
</evidence>
<dbReference type="GO" id="GO:0000166">
    <property type="term" value="F:nucleotide binding"/>
    <property type="evidence" value="ECO:0007669"/>
    <property type="project" value="UniProtKB-KW"/>
</dbReference>
<keyword evidence="2" id="KW-1277">Toxin-antitoxin system</keyword>
<evidence type="ECO:0000256" key="4">
    <source>
        <dbReference type="ARBA" id="ARBA00022741"/>
    </source>
</evidence>
<keyword evidence="1" id="KW-0597">Phosphoprotein</keyword>
<protein>
    <recommendedName>
        <fullName evidence="8">DUF86 domain-containing protein</fullName>
    </recommendedName>
</protein>
<sequence length="113" mass="13109">MSQRNEIYVVDILHAARLVQSFLLNVDRGAFDRDIMRQSAVIHQLMVIGEAAKHISQQFKDDHPEVPWKDMAGMRDILIHAYRRINLDEVWSAAKVHVPDLIRQIEPLMPSNQ</sequence>
<keyword evidence="3" id="KW-0540">Nuclease</keyword>
<evidence type="ECO:0000256" key="2">
    <source>
        <dbReference type="ARBA" id="ARBA00022649"/>
    </source>
</evidence>
<gene>
    <name evidence="7" type="ORF">S03H2_28582</name>
</gene>